<gene>
    <name evidence="1" type="ORF">E3A20_05850</name>
</gene>
<dbReference type="AlphaFoldDB" id="A0A5C6MA05"/>
<keyword evidence="2" id="KW-1185">Reference proteome</keyword>
<organism evidence="1 2">
    <name type="scientific">Planctomyces bekefii</name>
    <dbReference type="NCBI Taxonomy" id="1653850"/>
    <lineage>
        <taxon>Bacteria</taxon>
        <taxon>Pseudomonadati</taxon>
        <taxon>Planctomycetota</taxon>
        <taxon>Planctomycetia</taxon>
        <taxon>Planctomycetales</taxon>
        <taxon>Planctomycetaceae</taxon>
        <taxon>Planctomyces</taxon>
    </lineage>
</organism>
<sequence>MSTVLDDVEAFRKFVLEHSRIEEAGIAIEDLFQRWQASRLSESELQQSLESLNRGLADVAAGRLIDAQDAIQQTRNRMPKKP</sequence>
<dbReference type="Proteomes" id="UP000321083">
    <property type="component" value="Unassembled WGS sequence"/>
</dbReference>
<evidence type="ECO:0000313" key="2">
    <source>
        <dbReference type="Proteomes" id="UP000321083"/>
    </source>
</evidence>
<evidence type="ECO:0000313" key="1">
    <source>
        <dbReference type="EMBL" id="TWW10915.1"/>
    </source>
</evidence>
<reference evidence="1 2" key="1">
    <citation type="submission" date="2019-08" db="EMBL/GenBank/DDBJ databases">
        <title>100 year-old enigma solved: identification of Planctomyces bekefii, the type genus and species of the phylum Planctomycetes.</title>
        <authorList>
            <person name="Svetlana D.N."/>
            <person name="Overmann J."/>
        </authorList>
    </citation>
    <scope>NUCLEOTIDE SEQUENCE [LARGE SCALE GENOMIC DNA]</scope>
    <source>
        <strain evidence="1">Phe10_nw2017</strain>
    </source>
</reference>
<dbReference type="EMBL" id="SRHE01000074">
    <property type="protein sequence ID" value="TWW10915.1"/>
    <property type="molecule type" value="Genomic_DNA"/>
</dbReference>
<protein>
    <submittedName>
        <fullName evidence="1">Uncharacterized protein</fullName>
    </submittedName>
</protein>
<accession>A0A5C6MA05</accession>
<name>A0A5C6MA05_9PLAN</name>
<reference evidence="1 2" key="2">
    <citation type="submission" date="2019-08" db="EMBL/GenBank/DDBJ databases">
        <authorList>
            <person name="Henke P."/>
        </authorList>
    </citation>
    <scope>NUCLEOTIDE SEQUENCE [LARGE SCALE GENOMIC DNA]</scope>
    <source>
        <strain evidence="1">Phe10_nw2017</strain>
    </source>
</reference>
<comment type="caution">
    <text evidence="1">The sequence shown here is derived from an EMBL/GenBank/DDBJ whole genome shotgun (WGS) entry which is preliminary data.</text>
</comment>
<proteinExistence type="predicted"/>